<evidence type="ECO:0000256" key="7">
    <source>
        <dbReference type="ARBA" id="ARBA00023136"/>
    </source>
</evidence>
<keyword evidence="4 9" id="KW-0067">ATP-binding</keyword>
<dbReference type="PROSITE" id="PS50893">
    <property type="entry name" value="ABC_TRANSPORTER_2"/>
    <property type="match status" value="1"/>
</dbReference>
<gene>
    <name evidence="9" type="primary">phnC</name>
    <name evidence="9" type="ORF">CIB95_12925</name>
</gene>
<dbReference type="InterPro" id="IPR003439">
    <property type="entry name" value="ABC_transporter-like_ATP-bd"/>
</dbReference>
<keyword evidence="1" id="KW-0813">Transport</keyword>
<dbReference type="Proteomes" id="UP000217083">
    <property type="component" value="Unassembled WGS sequence"/>
</dbReference>
<sequence>MEHPTIKIDNLSVSYFNNDDYALDNINLEANDGEFICILGKSGSGKSTLIRCLNGLIQPTKGAVCYKGKNLLWLKDEQLRKVRREMGMIFQQFNLIPRLTVSQNVLTGMFGYRSKWKNFLGVFSEEEKQQMENALKLVELESFKNKRVEKLSGGQKQRVGIARALVQRPEVFLGDEPVASLDPGISEKIFQLIKRVHDEHKLLTIINVHDVTLAKRFATRIIALKDGKVIFDDKPHLLTNEVIGELYDMQDTKIESQDLNIIQNAKD</sequence>
<keyword evidence="6" id="KW-1278">Translocase</keyword>
<dbReference type="InterPro" id="IPR012693">
    <property type="entry name" value="ABC_transpr_PhnC"/>
</dbReference>
<dbReference type="GO" id="GO:0016020">
    <property type="term" value="C:membrane"/>
    <property type="evidence" value="ECO:0007669"/>
    <property type="project" value="InterPro"/>
</dbReference>
<evidence type="ECO:0000313" key="9">
    <source>
        <dbReference type="EMBL" id="OZM56312.1"/>
    </source>
</evidence>
<evidence type="ECO:0000259" key="8">
    <source>
        <dbReference type="PROSITE" id="PS50893"/>
    </source>
</evidence>
<protein>
    <submittedName>
        <fullName evidence="9">Phosphonate ABC transporter ATP-binding protein</fullName>
    </submittedName>
</protein>
<dbReference type="PROSITE" id="PS00211">
    <property type="entry name" value="ABC_TRANSPORTER_1"/>
    <property type="match status" value="1"/>
</dbReference>
<evidence type="ECO:0000256" key="6">
    <source>
        <dbReference type="ARBA" id="ARBA00022967"/>
    </source>
</evidence>
<reference evidence="9 10" key="2">
    <citation type="submission" date="2017-09" db="EMBL/GenBank/DDBJ databases">
        <title>Bacillus patelloidae sp. nov., isolated from the intestinal tract of a marine limpet.</title>
        <authorList>
            <person name="Liu R."/>
            <person name="Dong C."/>
            <person name="Shao Z."/>
        </authorList>
    </citation>
    <scope>NUCLEOTIDE SEQUENCE [LARGE SCALE GENOMIC DNA]</scope>
    <source>
        <strain evidence="9 10">SA5d-4</strain>
    </source>
</reference>
<dbReference type="GO" id="GO:0016887">
    <property type="term" value="F:ATP hydrolysis activity"/>
    <property type="evidence" value="ECO:0007669"/>
    <property type="project" value="InterPro"/>
</dbReference>
<keyword evidence="5" id="KW-0918">Phosphonate transport</keyword>
<dbReference type="InterPro" id="IPR050086">
    <property type="entry name" value="MetN_ABC_transporter-like"/>
</dbReference>
<keyword evidence="7" id="KW-0472">Membrane</keyword>
<dbReference type="InterPro" id="IPR027417">
    <property type="entry name" value="P-loop_NTPase"/>
</dbReference>
<dbReference type="GO" id="GO:0005524">
    <property type="term" value="F:ATP binding"/>
    <property type="evidence" value="ECO:0007669"/>
    <property type="project" value="UniProtKB-KW"/>
</dbReference>
<dbReference type="SMART" id="SM00382">
    <property type="entry name" value="AAA"/>
    <property type="match status" value="1"/>
</dbReference>
<dbReference type="InterPro" id="IPR017871">
    <property type="entry name" value="ABC_transporter-like_CS"/>
</dbReference>
<accession>A0A263BRV8</accession>
<evidence type="ECO:0000256" key="3">
    <source>
        <dbReference type="ARBA" id="ARBA00022741"/>
    </source>
</evidence>
<dbReference type="Pfam" id="PF00005">
    <property type="entry name" value="ABC_tran"/>
    <property type="match status" value="1"/>
</dbReference>
<evidence type="ECO:0000256" key="2">
    <source>
        <dbReference type="ARBA" id="ARBA00022475"/>
    </source>
</evidence>
<dbReference type="CDD" id="cd03256">
    <property type="entry name" value="ABC_PhnC_transporter"/>
    <property type="match status" value="1"/>
</dbReference>
<dbReference type="InterPro" id="IPR003593">
    <property type="entry name" value="AAA+_ATPase"/>
</dbReference>
<proteinExistence type="predicted"/>
<keyword evidence="2" id="KW-1003">Cell membrane</keyword>
<dbReference type="RefSeq" id="WP_094925795.1">
    <property type="nucleotide sequence ID" value="NZ_NPIA01000007.1"/>
</dbReference>
<organism evidence="9 10">
    <name type="scientific">Lottiidibacillus patelloidae</name>
    <dbReference type="NCBI Taxonomy" id="2670334"/>
    <lineage>
        <taxon>Bacteria</taxon>
        <taxon>Bacillati</taxon>
        <taxon>Bacillota</taxon>
        <taxon>Bacilli</taxon>
        <taxon>Bacillales</taxon>
        <taxon>Bacillaceae</taxon>
        <taxon>Lottiidibacillus</taxon>
    </lineage>
</organism>
<dbReference type="AlphaFoldDB" id="A0A263BRV8"/>
<dbReference type="NCBIfam" id="TIGR02315">
    <property type="entry name" value="ABC_phnC"/>
    <property type="match status" value="1"/>
</dbReference>
<keyword evidence="3" id="KW-0547">Nucleotide-binding</keyword>
<evidence type="ECO:0000256" key="4">
    <source>
        <dbReference type="ARBA" id="ARBA00022840"/>
    </source>
</evidence>
<reference evidence="10" key="1">
    <citation type="submission" date="2017-08" db="EMBL/GenBank/DDBJ databases">
        <authorList>
            <person name="Huang Z."/>
        </authorList>
    </citation>
    <scope>NUCLEOTIDE SEQUENCE [LARGE SCALE GENOMIC DNA]</scope>
    <source>
        <strain evidence="10">SA5d-4</strain>
    </source>
</reference>
<comment type="caution">
    <text evidence="9">The sequence shown here is derived from an EMBL/GenBank/DDBJ whole genome shotgun (WGS) entry which is preliminary data.</text>
</comment>
<evidence type="ECO:0000256" key="1">
    <source>
        <dbReference type="ARBA" id="ARBA00022448"/>
    </source>
</evidence>
<name>A0A263BRV8_9BACI</name>
<keyword evidence="10" id="KW-1185">Reference proteome</keyword>
<dbReference type="Gene3D" id="3.40.50.300">
    <property type="entry name" value="P-loop containing nucleotide triphosphate hydrolases"/>
    <property type="match status" value="1"/>
</dbReference>
<evidence type="ECO:0000313" key="10">
    <source>
        <dbReference type="Proteomes" id="UP000217083"/>
    </source>
</evidence>
<dbReference type="PANTHER" id="PTHR43166">
    <property type="entry name" value="AMINO ACID IMPORT ATP-BINDING PROTEIN"/>
    <property type="match status" value="1"/>
</dbReference>
<dbReference type="EMBL" id="NPIA01000007">
    <property type="protein sequence ID" value="OZM56312.1"/>
    <property type="molecule type" value="Genomic_DNA"/>
</dbReference>
<feature type="domain" description="ABC transporter" evidence="8">
    <location>
        <begin position="6"/>
        <end position="251"/>
    </location>
</feature>
<dbReference type="PANTHER" id="PTHR43166:SF6">
    <property type="entry name" value="PHOSPHONATES IMPORT ATP-BINDING PROTEIN PHNC"/>
    <property type="match status" value="1"/>
</dbReference>
<dbReference type="SUPFAM" id="SSF52540">
    <property type="entry name" value="P-loop containing nucleoside triphosphate hydrolases"/>
    <property type="match status" value="1"/>
</dbReference>
<dbReference type="GO" id="GO:0015416">
    <property type="term" value="F:ABC-type phosphonate transporter activity"/>
    <property type="evidence" value="ECO:0007669"/>
    <property type="project" value="InterPro"/>
</dbReference>
<evidence type="ECO:0000256" key="5">
    <source>
        <dbReference type="ARBA" id="ARBA00022885"/>
    </source>
</evidence>